<reference evidence="3 4" key="1">
    <citation type="submission" date="2019-11" db="EMBL/GenBank/DDBJ databases">
        <title>Identification of a novel strain.</title>
        <authorList>
            <person name="Xu Q."/>
            <person name="Wang G."/>
        </authorList>
    </citation>
    <scope>NUCLEOTIDE SEQUENCE [LARGE SCALE GENOMIC DNA]</scope>
    <source>
        <strain evidence="4">xq</strain>
    </source>
</reference>
<sequence>MAETKIALLPDRGVVNVTGEDARKLLQGVITNDMDLIDTQPALHAGLLSPQGKILFDFFVVACPDGFCLETARAKAAELAERLKLYKLRAQVDIEDVSSDYTVAAIWPGGEQRSRPLGDTPLRFPDPRLAGLGFRELTTLRSDWALGDEDAVSATQDDYHAHRIGLGVPEGGKDYAFGDAFPHEALFDQLNGVSFEKGCYVGQEVVSRMQNRGTARRRIVPLVGEALLPATGAAIIAGDVEIGTLGSTSGTRGLAEIRIDRAAELLQKGEGLRAGNVAVRIDLPAWARFALDTKPAGSAA</sequence>
<dbReference type="Gene3D" id="3.30.1360.120">
    <property type="entry name" value="Probable tRNA modification gtpase trme, domain 1"/>
    <property type="match status" value="2"/>
</dbReference>
<comment type="caution">
    <text evidence="3">The sequence shown here is derived from an EMBL/GenBank/DDBJ whole genome shotgun (WGS) entry which is preliminary data.</text>
</comment>
<dbReference type="InterPro" id="IPR045179">
    <property type="entry name" value="YgfZ/GcvT"/>
</dbReference>
<dbReference type="InterPro" id="IPR017703">
    <property type="entry name" value="YgfZ/GCV_T_CS"/>
</dbReference>
<evidence type="ECO:0000313" key="4">
    <source>
        <dbReference type="Proteomes" id="UP000440694"/>
    </source>
</evidence>
<protein>
    <submittedName>
        <fullName evidence="3">Folate-binding protein</fullName>
    </submittedName>
</protein>
<feature type="domain" description="CAF17 C-terminal" evidence="2">
    <location>
        <begin position="216"/>
        <end position="288"/>
    </location>
</feature>
<accession>A0A6I3KT50</accession>
<dbReference type="Pfam" id="PF25455">
    <property type="entry name" value="Beta-barrel_CAF17_C"/>
    <property type="match status" value="1"/>
</dbReference>
<evidence type="ECO:0000256" key="1">
    <source>
        <dbReference type="ARBA" id="ARBA00022946"/>
    </source>
</evidence>
<dbReference type="PANTHER" id="PTHR22602">
    <property type="entry name" value="TRANSFERASE CAF17, MITOCHONDRIAL-RELATED"/>
    <property type="match status" value="1"/>
</dbReference>
<keyword evidence="4" id="KW-1185">Reference proteome</keyword>
<dbReference type="NCBIfam" id="TIGR03317">
    <property type="entry name" value="ygfZ_signature"/>
    <property type="match status" value="1"/>
</dbReference>
<keyword evidence="1" id="KW-0809">Transit peptide</keyword>
<proteinExistence type="predicted"/>
<dbReference type="InterPro" id="IPR057460">
    <property type="entry name" value="CAF17_C"/>
</dbReference>
<organism evidence="3 4">
    <name type="scientific">Hyphomicrobium album</name>
    <dbReference type="NCBI Taxonomy" id="2665159"/>
    <lineage>
        <taxon>Bacteria</taxon>
        <taxon>Pseudomonadati</taxon>
        <taxon>Pseudomonadota</taxon>
        <taxon>Alphaproteobacteria</taxon>
        <taxon>Hyphomicrobiales</taxon>
        <taxon>Hyphomicrobiaceae</taxon>
        <taxon>Hyphomicrobium</taxon>
    </lineage>
</organism>
<dbReference type="InterPro" id="IPR027266">
    <property type="entry name" value="TrmE/GcvT-like"/>
</dbReference>
<name>A0A6I3KT50_9HYPH</name>
<dbReference type="AlphaFoldDB" id="A0A6I3KT50"/>
<dbReference type="Proteomes" id="UP000440694">
    <property type="component" value="Unassembled WGS sequence"/>
</dbReference>
<evidence type="ECO:0000313" key="3">
    <source>
        <dbReference type="EMBL" id="MTD95891.1"/>
    </source>
</evidence>
<dbReference type="EMBL" id="WMBQ01000002">
    <property type="protein sequence ID" value="MTD95891.1"/>
    <property type="molecule type" value="Genomic_DNA"/>
</dbReference>
<dbReference type="GO" id="GO:0016226">
    <property type="term" value="P:iron-sulfur cluster assembly"/>
    <property type="evidence" value="ECO:0007669"/>
    <property type="project" value="TreeGrafter"/>
</dbReference>
<dbReference type="RefSeq" id="WP_154740376.1">
    <property type="nucleotide sequence ID" value="NZ_WMBQ01000002.1"/>
</dbReference>
<gene>
    <name evidence="3" type="ORF">GIW81_16250</name>
</gene>
<dbReference type="SUPFAM" id="SSF103025">
    <property type="entry name" value="Folate-binding domain"/>
    <property type="match status" value="1"/>
</dbReference>
<evidence type="ECO:0000259" key="2">
    <source>
        <dbReference type="Pfam" id="PF25455"/>
    </source>
</evidence>
<dbReference type="PANTHER" id="PTHR22602:SF0">
    <property type="entry name" value="TRANSFERASE CAF17, MITOCHONDRIAL-RELATED"/>
    <property type="match status" value="1"/>
</dbReference>